<feature type="region of interest" description="Disordered" evidence="2">
    <location>
        <begin position="1"/>
        <end position="32"/>
    </location>
</feature>
<evidence type="ECO:0000313" key="4">
    <source>
        <dbReference type="EnsemblMetazoa" id="AEPI000971-PA"/>
    </source>
</evidence>
<keyword evidence="1" id="KW-0175">Coiled coil</keyword>
<feature type="coiled-coil region" evidence="1">
    <location>
        <begin position="126"/>
        <end position="160"/>
    </location>
</feature>
<accession>A0A182P237</accession>
<dbReference type="InterPro" id="IPR028364">
    <property type="entry name" value="Ribosomal_uL1/biogenesis"/>
</dbReference>
<protein>
    <submittedName>
        <fullName evidence="4">Uncharacterized protein</fullName>
    </submittedName>
</protein>
<sequence length="739" mass="82147">MKAKVPKKVKPSEKGSTLLKKSKTDIQKVKKGQEGALKLSTAKAAIANGDAAATTKQVVKKNLQAVKAEQNKLNGGKKTEQENLPPLKSESPKEKKTKQKKGSAAAPVTTEVVKDDEKQEQIKPEVSDTKKALKETDAKLKELKKIQRKAAKKVKKAVEKTKPQAPEQLISVESFRKMYEMVHKKFTDKSNKLFGDDLKYALQILSVKVPRCPLRICRVALPHPLVRKDDEVCLIVKDLIRGRAVDFADTLNHWEDKLRELAIDYKVEVIPFQQLKRDYSSFEMKRKLVHRFERFVVDARISGHVFAFLGSQFARRGKNPIPVKLNSDEKIKASIEQAVHLQTYRQGNSGASTEIKFAAHWMSVDQAVENGMALLEKLKSIYPGGWLNVQSINLTTACEKSYSLPVYVSTIDANLVPVPVIAGPRQKFVKKQQKLFSKQTGGKYEVTKDGVIRRVKVEGEDNGPDSDVEMEVDDLEPEDDDNWLPYDDEPAGRPRVGGRPRRRGPKMRINLFPGYGEIVHPPQPGPSVKQCKSEPPPSVQSISISDHSWTGIGSSIIHLLKYLIAGLAVLTLPVLLLQAFILPLKILMGLKSVAVANTLVLGTFLWKYLNRHRIREDEDDDDDEDDDGGGGGGSQQSGSAFPGPQSRRPLCAIGECCGTYLRCRCDILGATIGRDRIRLLVDEAEEEEEEDEARRYGVGKSNMTKKSLRKPIMVLRSRKTAIIKDGVITVSGLGCNSAA</sequence>
<evidence type="ECO:0000256" key="3">
    <source>
        <dbReference type="SAM" id="Phobius"/>
    </source>
</evidence>
<feature type="compositionally biased region" description="Basic and acidic residues" evidence="2">
    <location>
        <begin position="22"/>
        <end position="32"/>
    </location>
</feature>
<dbReference type="InterPro" id="IPR016095">
    <property type="entry name" value="Ribosomal_uL1_3-a/b-sand"/>
</dbReference>
<keyword evidence="3" id="KW-0472">Membrane</keyword>
<evidence type="ECO:0000313" key="5">
    <source>
        <dbReference type="Proteomes" id="UP000075885"/>
    </source>
</evidence>
<dbReference type="Proteomes" id="UP000075885">
    <property type="component" value="Unassembled WGS sequence"/>
</dbReference>
<dbReference type="CDD" id="cd00403">
    <property type="entry name" value="Ribosomal_L1"/>
    <property type="match status" value="1"/>
</dbReference>
<keyword evidence="3" id="KW-1133">Transmembrane helix</keyword>
<dbReference type="STRING" id="199890.A0A182P237"/>
<feature type="compositionally biased region" description="Acidic residues" evidence="2">
    <location>
        <begin position="617"/>
        <end position="628"/>
    </location>
</feature>
<feature type="region of interest" description="Disordered" evidence="2">
    <location>
        <begin position="68"/>
        <end position="119"/>
    </location>
</feature>
<name>A0A182P237_9DIPT</name>
<feature type="compositionally biased region" description="Acidic residues" evidence="2">
    <location>
        <begin position="460"/>
        <end position="489"/>
    </location>
</feature>
<dbReference type="EnsemblMetazoa" id="AEPI000971-RA">
    <property type="protein sequence ID" value="AEPI000971-PA"/>
    <property type="gene ID" value="AEPI000971"/>
</dbReference>
<proteinExistence type="predicted"/>
<dbReference type="InterPro" id="IPR023674">
    <property type="entry name" value="Ribosomal_uL1-like"/>
</dbReference>
<dbReference type="VEuPathDB" id="VectorBase:AEPI000971"/>
<reference evidence="4" key="2">
    <citation type="submission" date="2020-05" db="UniProtKB">
        <authorList>
            <consortium name="EnsemblMetazoa"/>
        </authorList>
    </citation>
    <scope>IDENTIFICATION</scope>
    <source>
        <strain evidence="4">Epiroticus2</strain>
    </source>
</reference>
<evidence type="ECO:0000256" key="1">
    <source>
        <dbReference type="SAM" id="Coils"/>
    </source>
</evidence>
<feature type="region of interest" description="Disordered" evidence="2">
    <location>
        <begin position="616"/>
        <end position="645"/>
    </location>
</feature>
<keyword evidence="5" id="KW-1185">Reference proteome</keyword>
<feature type="region of interest" description="Disordered" evidence="2">
    <location>
        <begin position="456"/>
        <end position="504"/>
    </location>
</feature>
<dbReference type="AlphaFoldDB" id="A0A182P237"/>
<dbReference type="SUPFAM" id="SSF56808">
    <property type="entry name" value="Ribosomal protein L1"/>
    <property type="match status" value="1"/>
</dbReference>
<organism evidence="4 5">
    <name type="scientific">Anopheles epiroticus</name>
    <dbReference type="NCBI Taxonomy" id="199890"/>
    <lineage>
        <taxon>Eukaryota</taxon>
        <taxon>Metazoa</taxon>
        <taxon>Ecdysozoa</taxon>
        <taxon>Arthropoda</taxon>
        <taxon>Hexapoda</taxon>
        <taxon>Insecta</taxon>
        <taxon>Pterygota</taxon>
        <taxon>Neoptera</taxon>
        <taxon>Endopterygota</taxon>
        <taxon>Diptera</taxon>
        <taxon>Nematocera</taxon>
        <taxon>Culicoidea</taxon>
        <taxon>Culicidae</taxon>
        <taxon>Anophelinae</taxon>
        <taxon>Anopheles</taxon>
    </lineage>
</organism>
<dbReference type="Gene3D" id="3.40.50.790">
    <property type="match status" value="1"/>
</dbReference>
<feature type="transmembrane region" description="Helical" evidence="3">
    <location>
        <begin position="559"/>
        <end position="580"/>
    </location>
</feature>
<reference evidence="5" key="1">
    <citation type="submission" date="2013-03" db="EMBL/GenBank/DDBJ databases">
        <title>The Genome Sequence of Anopheles epiroticus epiroticus2.</title>
        <authorList>
            <consortium name="The Broad Institute Genomics Platform"/>
            <person name="Neafsey D.E."/>
            <person name="Howell P."/>
            <person name="Walker B."/>
            <person name="Young S.K."/>
            <person name="Zeng Q."/>
            <person name="Gargeya S."/>
            <person name="Fitzgerald M."/>
            <person name="Haas B."/>
            <person name="Abouelleil A."/>
            <person name="Allen A.W."/>
            <person name="Alvarado L."/>
            <person name="Arachchi H.M."/>
            <person name="Berlin A.M."/>
            <person name="Chapman S.B."/>
            <person name="Gainer-Dewar J."/>
            <person name="Goldberg J."/>
            <person name="Griggs A."/>
            <person name="Gujja S."/>
            <person name="Hansen M."/>
            <person name="Howarth C."/>
            <person name="Imamovic A."/>
            <person name="Ireland A."/>
            <person name="Larimer J."/>
            <person name="McCowan C."/>
            <person name="Murphy C."/>
            <person name="Pearson M."/>
            <person name="Poon T.W."/>
            <person name="Priest M."/>
            <person name="Roberts A."/>
            <person name="Saif S."/>
            <person name="Shea T."/>
            <person name="Sisk P."/>
            <person name="Sykes S."/>
            <person name="Wortman J."/>
            <person name="Nusbaum C."/>
            <person name="Birren B."/>
        </authorList>
    </citation>
    <scope>NUCLEOTIDE SEQUENCE [LARGE SCALE GENOMIC DNA]</scope>
    <source>
        <strain evidence="5">Epiroticus2</strain>
    </source>
</reference>
<evidence type="ECO:0000256" key="2">
    <source>
        <dbReference type="SAM" id="MobiDB-lite"/>
    </source>
</evidence>
<dbReference type="Pfam" id="PF00687">
    <property type="entry name" value="Ribosomal_L1"/>
    <property type="match status" value="1"/>
</dbReference>
<keyword evidence="3" id="KW-0812">Transmembrane</keyword>